<protein>
    <submittedName>
        <fullName evidence="5">Glycerate kinase</fullName>
    </submittedName>
</protein>
<dbReference type="PANTHER" id="PTHR21599">
    <property type="entry name" value="GLYCERATE KINASE"/>
    <property type="match status" value="1"/>
</dbReference>
<dbReference type="RefSeq" id="WP_379867106.1">
    <property type="nucleotide sequence ID" value="NZ_JBHTBW010000062.1"/>
</dbReference>
<comment type="caution">
    <text evidence="5">The sequence shown here is derived from an EMBL/GenBank/DDBJ whole genome shotgun (WGS) entry which is preliminary data.</text>
</comment>
<keyword evidence="2 4" id="KW-0808">Transferase</keyword>
<dbReference type="GO" id="GO:0016301">
    <property type="term" value="F:kinase activity"/>
    <property type="evidence" value="ECO:0007669"/>
    <property type="project" value="UniProtKB-KW"/>
</dbReference>
<evidence type="ECO:0000313" key="6">
    <source>
        <dbReference type="Proteomes" id="UP001596500"/>
    </source>
</evidence>
<organism evidence="5 6">
    <name type="scientific">Laceyella putida</name>
    <dbReference type="NCBI Taxonomy" id="110101"/>
    <lineage>
        <taxon>Bacteria</taxon>
        <taxon>Bacillati</taxon>
        <taxon>Bacillota</taxon>
        <taxon>Bacilli</taxon>
        <taxon>Bacillales</taxon>
        <taxon>Thermoactinomycetaceae</taxon>
        <taxon>Laceyella</taxon>
    </lineage>
</organism>
<evidence type="ECO:0000256" key="1">
    <source>
        <dbReference type="ARBA" id="ARBA00006284"/>
    </source>
</evidence>
<dbReference type="Pfam" id="PF02595">
    <property type="entry name" value="Gly_kinase"/>
    <property type="match status" value="1"/>
</dbReference>
<evidence type="ECO:0000256" key="4">
    <source>
        <dbReference type="PIRNR" id="PIRNR006078"/>
    </source>
</evidence>
<evidence type="ECO:0000256" key="2">
    <source>
        <dbReference type="ARBA" id="ARBA00022679"/>
    </source>
</evidence>
<keyword evidence="6" id="KW-1185">Reference proteome</keyword>
<sequence>MKFLLAPDSFKECMTAKEAALTMQQAVLRVFPDAGTVLLPVADGGEGTLDVLVETTHGRVYETEVTGPLGGSVVAKYGILGDGKTGVVEMAQASGLHLVPPDERNPLCTTTYGTGELMQAALAHQPETLIVTIGGSATNDGGIGMLQALGAKVLDARQKDIPFGGGSLGKIAQIDLSHIDPRLAQTNIKIACDVTNPLVGPRGASYVFGPQKGATPDMLQQLDDNLTHMANVAFQATGLSLHDVPGAGAAGGLGAALLLCGGSLVPGIDLVLDLLSFDEQVRDADYVLTGEGKIDDQTPDGKVIAGIVKRANQSGVPVIAFAGTVLPGYESLYAQGLLSANSIIPKPCALEEALAAGKEFLFQAVENIVRLLK</sequence>
<evidence type="ECO:0000256" key="3">
    <source>
        <dbReference type="ARBA" id="ARBA00022777"/>
    </source>
</evidence>
<dbReference type="PIRSF" id="PIRSF006078">
    <property type="entry name" value="GlxK"/>
    <property type="match status" value="1"/>
</dbReference>
<dbReference type="InterPro" id="IPR004381">
    <property type="entry name" value="Glycerate_kinase"/>
</dbReference>
<reference evidence="6" key="1">
    <citation type="journal article" date="2019" name="Int. J. Syst. Evol. Microbiol.">
        <title>The Global Catalogue of Microorganisms (GCM) 10K type strain sequencing project: providing services to taxonomists for standard genome sequencing and annotation.</title>
        <authorList>
            <consortium name="The Broad Institute Genomics Platform"/>
            <consortium name="The Broad Institute Genome Sequencing Center for Infectious Disease"/>
            <person name="Wu L."/>
            <person name="Ma J."/>
        </authorList>
    </citation>
    <scope>NUCLEOTIDE SEQUENCE [LARGE SCALE GENOMIC DNA]</scope>
    <source>
        <strain evidence="6">CGMCC 1.12942</strain>
    </source>
</reference>
<name>A0ABW2RPG3_9BACL</name>
<dbReference type="Proteomes" id="UP001596500">
    <property type="component" value="Unassembled WGS sequence"/>
</dbReference>
<dbReference type="InterPro" id="IPR018193">
    <property type="entry name" value="Glyc_kinase_flavodox-like_fold"/>
</dbReference>
<proteinExistence type="inferred from homology"/>
<dbReference type="Gene3D" id="3.90.1510.10">
    <property type="entry name" value="Glycerate kinase, domain 2"/>
    <property type="match status" value="1"/>
</dbReference>
<dbReference type="EMBL" id="JBHTBW010000062">
    <property type="protein sequence ID" value="MFC7442916.1"/>
    <property type="molecule type" value="Genomic_DNA"/>
</dbReference>
<dbReference type="Gene3D" id="3.40.50.10350">
    <property type="entry name" value="Glycerate kinase, domain 1"/>
    <property type="match status" value="1"/>
</dbReference>
<evidence type="ECO:0000313" key="5">
    <source>
        <dbReference type="EMBL" id="MFC7442916.1"/>
    </source>
</evidence>
<comment type="similarity">
    <text evidence="1 4">Belongs to the glycerate kinase type-1 family.</text>
</comment>
<dbReference type="PANTHER" id="PTHR21599:SF0">
    <property type="entry name" value="GLYCERATE KINASE"/>
    <property type="match status" value="1"/>
</dbReference>
<accession>A0ABW2RPG3</accession>
<keyword evidence="3 4" id="KW-0418">Kinase</keyword>
<dbReference type="NCBIfam" id="TIGR00045">
    <property type="entry name" value="glycerate kinase"/>
    <property type="match status" value="1"/>
</dbReference>
<dbReference type="SUPFAM" id="SSF110738">
    <property type="entry name" value="Glycerate kinase I"/>
    <property type="match status" value="1"/>
</dbReference>
<dbReference type="InterPro" id="IPR036129">
    <property type="entry name" value="Glycerate_kinase_sf"/>
</dbReference>
<gene>
    <name evidence="5" type="ORF">ACFQNG_17745</name>
</gene>
<dbReference type="InterPro" id="IPR018197">
    <property type="entry name" value="Glycerate_kinase_RE-like"/>
</dbReference>